<keyword evidence="1" id="KW-1133">Transmembrane helix</keyword>
<sequence length="198" mass="21324">MRRGPHAIALVLLLAGCGLHHERVWAGALLHAPFIYLVGLAVVYALYRPWARADPALRFGREHHWVTFAGLFVLAVWAAPKTKLDGLALFWGLFGGTTLTLWLLVLRIGLAWPKSQPFLWSGAAAFGLTLQFALAGLLDKDLKDYGEFGIVVWVFGGGFGATLAVVLAVLGFEARRIGRRADAAVAAVAAGTDEPPRA</sequence>
<evidence type="ECO:0000256" key="1">
    <source>
        <dbReference type="SAM" id="Phobius"/>
    </source>
</evidence>
<feature type="transmembrane region" description="Helical" evidence="1">
    <location>
        <begin position="63"/>
        <end position="80"/>
    </location>
</feature>
<evidence type="ECO:0000313" key="3">
    <source>
        <dbReference type="Proteomes" id="UP001164459"/>
    </source>
</evidence>
<dbReference type="PROSITE" id="PS51257">
    <property type="entry name" value="PROKAR_LIPOPROTEIN"/>
    <property type="match status" value="1"/>
</dbReference>
<dbReference type="Proteomes" id="UP001164459">
    <property type="component" value="Chromosome"/>
</dbReference>
<proteinExistence type="predicted"/>
<feature type="transmembrane region" description="Helical" evidence="1">
    <location>
        <begin position="150"/>
        <end position="172"/>
    </location>
</feature>
<feature type="transmembrane region" description="Helical" evidence="1">
    <location>
        <begin position="118"/>
        <end position="138"/>
    </location>
</feature>
<reference evidence="2" key="1">
    <citation type="submission" date="2022-11" db="EMBL/GenBank/DDBJ databases">
        <title>Minimal conservation of predation-associated metabolite biosynthetic gene clusters underscores biosynthetic potential of Myxococcota including descriptions for ten novel species: Archangium lansinium sp. nov., Myxococcus landrumus sp. nov., Nannocystis bai.</title>
        <authorList>
            <person name="Ahearne A."/>
            <person name="Stevens C."/>
            <person name="Dowd S."/>
        </authorList>
    </citation>
    <scope>NUCLEOTIDE SEQUENCE</scope>
    <source>
        <strain evidence="2">Fl3</strain>
    </source>
</reference>
<evidence type="ECO:0000313" key="2">
    <source>
        <dbReference type="EMBL" id="WAS89830.1"/>
    </source>
</evidence>
<keyword evidence="1" id="KW-0472">Membrane</keyword>
<keyword evidence="1" id="KW-0812">Transmembrane</keyword>
<keyword evidence="3" id="KW-1185">Reference proteome</keyword>
<dbReference type="EMBL" id="CP114040">
    <property type="protein sequence ID" value="WAS89830.1"/>
    <property type="molecule type" value="Genomic_DNA"/>
</dbReference>
<accession>A0ABY7GSA7</accession>
<feature type="transmembrane region" description="Helical" evidence="1">
    <location>
        <begin position="86"/>
        <end position="106"/>
    </location>
</feature>
<protein>
    <submittedName>
        <fullName evidence="2">Uncharacterized protein</fullName>
    </submittedName>
</protein>
<gene>
    <name evidence="2" type="ORF">O0S08_26865</name>
</gene>
<name>A0ABY7GSA7_9BACT</name>
<dbReference type="RefSeq" id="WP_269032140.1">
    <property type="nucleotide sequence ID" value="NZ_CP114040.1"/>
</dbReference>
<feature type="transmembrane region" description="Helical" evidence="1">
    <location>
        <begin position="28"/>
        <end position="47"/>
    </location>
</feature>
<organism evidence="2 3">
    <name type="scientific">Nannocystis punicea</name>
    <dbReference type="NCBI Taxonomy" id="2995304"/>
    <lineage>
        <taxon>Bacteria</taxon>
        <taxon>Pseudomonadati</taxon>
        <taxon>Myxococcota</taxon>
        <taxon>Polyangia</taxon>
        <taxon>Nannocystales</taxon>
        <taxon>Nannocystaceae</taxon>
        <taxon>Nannocystis</taxon>
    </lineage>
</organism>